<proteinExistence type="predicted"/>
<keyword evidence="1" id="KW-0812">Transmembrane</keyword>
<gene>
    <name evidence="2" type="ORF">NCTC11155_03476</name>
</gene>
<feature type="transmembrane region" description="Helical" evidence="1">
    <location>
        <begin position="6"/>
        <end position="23"/>
    </location>
</feature>
<dbReference type="EMBL" id="UFSX01000002">
    <property type="protein sequence ID" value="SUV44066.1"/>
    <property type="molecule type" value="Genomic_DNA"/>
</dbReference>
<dbReference type="AlphaFoldDB" id="A0A380ZGH7"/>
<evidence type="ECO:0008006" key="4">
    <source>
        <dbReference type="Google" id="ProtNLM"/>
    </source>
</evidence>
<sequence>MALTILGSMFVVYQDFILFRNVLSWIGREALPMDLSYSLYAILVPLVVMIIKIPFDNPLDMFPKNNIWGALCFDFGFWHFMTALSLVYAVIMIVIQFIQFVTALRQHGKRLLLVCVIYFPVMFSLFILSMYAVIGVVFLFIIKLALALMEENNKK</sequence>
<evidence type="ECO:0000313" key="3">
    <source>
        <dbReference type="Proteomes" id="UP000254424"/>
    </source>
</evidence>
<protein>
    <recommendedName>
        <fullName evidence="4">Transmembrane protein</fullName>
    </recommendedName>
</protein>
<accession>A0A380ZGH7</accession>
<dbReference type="Proteomes" id="UP000254424">
    <property type="component" value="Unassembled WGS sequence"/>
</dbReference>
<evidence type="ECO:0000256" key="1">
    <source>
        <dbReference type="SAM" id="Phobius"/>
    </source>
</evidence>
<organism evidence="2 3">
    <name type="scientific">Bacteroides eggerthii</name>
    <dbReference type="NCBI Taxonomy" id="28111"/>
    <lineage>
        <taxon>Bacteria</taxon>
        <taxon>Pseudomonadati</taxon>
        <taxon>Bacteroidota</taxon>
        <taxon>Bacteroidia</taxon>
        <taxon>Bacteroidales</taxon>
        <taxon>Bacteroidaceae</taxon>
        <taxon>Bacteroides</taxon>
    </lineage>
</organism>
<evidence type="ECO:0000313" key="2">
    <source>
        <dbReference type="EMBL" id="SUV44066.1"/>
    </source>
</evidence>
<keyword evidence="1" id="KW-1133">Transmembrane helix</keyword>
<reference evidence="2 3" key="1">
    <citation type="submission" date="2018-06" db="EMBL/GenBank/DDBJ databases">
        <authorList>
            <consortium name="Pathogen Informatics"/>
            <person name="Doyle S."/>
        </authorList>
    </citation>
    <scope>NUCLEOTIDE SEQUENCE [LARGE SCALE GENOMIC DNA]</scope>
    <source>
        <strain evidence="2 3">NCTC11155</strain>
    </source>
</reference>
<keyword evidence="1" id="KW-0472">Membrane</keyword>
<name>A0A380ZGH7_9BACE</name>
<feature type="transmembrane region" description="Helical" evidence="1">
    <location>
        <begin position="35"/>
        <end position="55"/>
    </location>
</feature>
<feature type="transmembrane region" description="Helical" evidence="1">
    <location>
        <begin position="110"/>
        <end position="127"/>
    </location>
</feature>
<feature type="transmembrane region" description="Helical" evidence="1">
    <location>
        <begin position="75"/>
        <end position="98"/>
    </location>
</feature>